<sequence length="641" mass="71988">MFSSEIPDCNPTVSPRLYHICMAPVSVSTCQVLLIRSLARSPANFLEEEGNRGLVAAVFGILFSSLCVLVLDRDPLPLIAHSSQSSRGKAKYWKILALLYYPAFYYPLIACATVRHRVSYLVGCLLSWCHCVVHIWQKVDCPQSPKIYRYYSTLSYIPIILCLVLLSLWYPALLIRSFTGNSSSRSTEKPLPAIHPCRISLGKSQLMFDTPPLPVPVLSLGCLLWLLGWVDLQPAPAFPRDPVSQLLPDTPLPFCLTGFRIPLKLVLSITTAVLAVYQVALLLLVAVVPTIQIVRAGMTKDIVILLVQFGLVPSESPAVPGDMEKELNTVKYYLWSLEVCYICSLVLCCLLTCAMLLRTLVMHRNNLKALYQGAVLDVFYKAHILRPSRQAIVCWMSFAAFQTAFACLGLLIQQVIFFICSVGFTFLFIIPLQSGTNTYLFKIFQNMWPFWLTLVVAVIVQNLAAHYQFLEQHPLRKELTNRRALYIVTYLLFPINVLVGVLAGVWRMVISGLYNAVHFSQLDISLLNRSVETFDPGYHTYCHYLKIEVSQSHPVMKAFCLLLLQLARPEGPPGLRASNVEEGIQLMQPKKAPPSRTRFKQSRARWWLAYTLLNNPSLTACRKTALSDPTANGTQLSSPKP</sequence>
<comment type="subcellular location">
    <subcellularLocation>
        <location evidence="1">Cell membrane</location>
        <topology evidence="1">Multi-pass membrane protein</topology>
    </subcellularLocation>
</comment>
<evidence type="ECO:0000256" key="9">
    <source>
        <dbReference type="ARBA" id="ARBA00023136"/>
    </source>
</evidence>
<dbReference type="GO" id="GO:0016918">
    <property type="term" value="F:retinal binding"/>
    <property type="evidence" value="ECO:0007669"/>
    <property type="project" value="UniProtKB-KW"/>
</dbReference>
<dbReference type="AlphaFoldDB" id="A0A8B9MN82"/>
<keyword evidence="6" id="KW-0845">Vitamin A</keyword>
<feature type="transmembrane region" description="Helical" evidence="11">
    <location>
        <begin position="118"/>
        <end position="136"/>
    </location>
</feature>
<evidence type="ECO:0000313" key="12">
    <source>
        <dbReference type="Ensembl" id="ENSANIP00000009740.1"/>
    </source>
</evidence>
<organism evidence="12 13">
    <name type="scientific">Accipiter nisus</name>
    <name type="common">Eurasian sparrowhawk</name>
    <dbReference type="NCBI Taxonomy" id="211598"/>
    <lineage>
        <taxon>Eukaryota</taxon>
        <taxon>Metazoa</taxon>
        <taxon>Chordata</taxon>
        <taxon>Craniata</taxon>
        <taxon>Vertebrata</taxon>
        <taxon>Euteleostomi</taxon>
        <taxon>Archelosauria</taxon>
        <taxon>Archosauria</taxon>
        <taxon>Dinosauria</taxon>
        <taxon>Saurischia</taxon>
        <taxon>Theropoda</taxon>
        <taxon>Coelurosauria</taxon>
        <taxon>Aves</taxon>
        <taxon>Neognathae</taxon>
        <taxon>Neoaves</taxon>
        <taxon>Telluraves</taxon>
        <taxon>Accipitrimorphae</taxon>
        <taxon>Accipitriformes</taxon>
        <taxon>Accipitridae</taxon>
        <taxon>Accipitrinae</taxon>
        <taxon>Accipiter</taxon>
    </lineage>
</organism>
<evidence type="ECO:0000256" key="4">
    <source>
        <dbReference type="ARBA" id="ARBA00022475"/>
    </source>
</evidence>
<name>A0A8B9MN82_9AVES</name>
<evidence type="ECO:0000256" key="8">
    <source>
        <dbReference type="ARBA" id="ARBA00023072"/>
    </source>
</evidence>
<dbReference type="GO" id="GO:0019841">
    <property type="term" value="F:retinol binding"/>
    <property type="evidence" value="ECO:0007669"/>
    <property type="project" value="UniProtKB-KW"/>
</dbReference>
<dbReference type="PANTHER" id="PTHR21444:SF16">
    <property type="entry name" value="RECEPTOR FOR RETINOL UPTAKE STRA6"/>
    <property type="match status" value="1"/>
</dbReference>
<dbReference type="GO" id="GO:0034632">
    <property type="term" value="F:retinol transmembrane transporter activity"/>
    <property type="evidence" value="ECO:0007669"/>
    <property type="project" value="InterPro"/>
</dbReference>
<reference evidence="12" key="1">
    <citation type="submission" date="2025-08" db="UniProtKB">
        <authorList>
            <consortium name="Ensembl"/>
        </authorList>
    </citation>
    <scope>IDENTIFICATION</scope>
</reference>
<dbReference type="PANTHER" id="PTHR21444">
    <property type="entry name" value="COILED-COIL DOMAIN-CONTAINING PROTEIN 180"/>
    <property type="match status" value="1"/>
</dbReference>
<evidence type="ECO:0000256" key="11">
    <source>
        <dbReference type="SAM" id="Phobius"/>
    </source>
</evidence>
<keyword evidence="9 11" id="KW-0472">Membrane</keyword>
<evidence type="ECO:0000313" key="13">
    <source>
        <dbReference type="Proteomes" id="UP000694541"/>
    </source>
</evidence>
<keyword evidence="8" id="KW-0683">Retinol-binding</keyword>
<feature type="transmembrane region" description="Helical" evidence="11">
    <location>
        <begin position="405"/>
        <end position="428"/>
    </location>
</feature>
<dbReference type="Ensembl" id="ENSANIT00000010074.1">
    <property type="protein sequence ID" value="ENSANIP00000009740.1"/>
    <property type="gene ID" value="ENSANIG00000006505.1"/>
</dbReference>
<dbReference type="GO" id="GO:0038023">
    <property type="term" value="F:signaling receptor activity"/>
    <property type="evidence" value="ECO:0007669"/>
    <property type="project" value="InterPro"/>
</dbReference>
<dbReference type="Proteomes" id="UP000694541">
    <property type="component" value="Unplaced"/>
</dbReference>
<accession>A0A8B9MN82</accession>
<feature type="transmembrane region" description="Helical" evidence="11">
    <location>
        <begin position="485"/>
        <end position="506"/>
    </location>
</feature>
<dbReference type="GO" id="GO:0005886">
    <property type="term" value="C:plasma membrane"/>
    <property type="evidence" value="ECO:0007669"/>
    <property type="project" value="UniProtKB-SubCell"/>
</dbReference>
<dbReference type="Pfam" id="PF14752">
    <property type="entry name" value="RBP_receptor"/>
    <property type="match status" value="2"/>
</dbReference>
<reference evidence="12" key="2">
    <citation type="submission" date="2025-09" db="UniProtKB">
        <authorList>
            <consortium name="Ensembl"/>
        </authorList>
    </citation>
    <scope>IDENTIFICATION</scope>
</reference>
<feature type="transmembrane region" description="Helical" evidence="11">
    <location>
        <begin position="91"/>
        <end position="111"/>
    </location>
</feature>
<evidence type="ECO:0000256" key="1">
    <source>
        <dbReference type="ARBA" id="ARBA00004651"/>
    </source>
</evidence>
<proteinExistence type="predicted"/>
<feature type="transmembrane region" description="Helical" evidence="11">
    <location>
        <begin position="265"/>
        <end position="286"/>
    </location>
</feature>
<evidence type="ECO:0000256" key="7">
    <source>
        <dbReference type="ARBA" id="ARBA00022989"/>
    </source>
</evidence>
<keyword evidence="10" id="KW-0675">Receptor</keyword>
<dbReference type="GO" id="GO:0071939">
    <property type="term" value="P:vitamin A import into cell"/>
    <property type="evidence" value="ECO:0007669"/>
    <property type="project" value="TreeGrafter"/>
</dbReference>
<dbReference type="InterPro" id="IPR026612">
    <property type="entry name" value="STRA6-like"/>
</dbReference>
<keyword evidence="4" id="KW-1003">Cell membrane</keyword>
<evidence type="ECO:0000256" key="5">
    <source>
        <dbReference type="ARBA" id="ARBA00022692"/>
    </source>
</evidence>
<feature type="transmembrane region" description="Helical" evidence="11">
    <location>
        <begin position="156"/>
        <end position="175"/>
    </location>
</feature>
<keyword evidence="7 11" id="KW-1133">Transmembrane helix</keyword>
<protein>
    <recommendedName>
        <fullName evidence="2">Receptor for retinol uptake STRA6</fullName>
    </recommendedName>
</protein>
<keyword evidence="13" id="KW-1185">Reference proteome</keyword>
<evidence type="ECO:0000256" key="3">
    <source>
        <dbReference type="ARBA" id="ARBA00022448"/>
    </source>
</evidence>
<feature type="transmembrane region" description="Helical" evidence="11">
    <location>
        <begin position="332"/>
        <end position="357"/>
    </location>
</feature>
<keyword evidence="3" id="KW-0813">Transport</keyword>
<feature type="transmembrane region" description="Helical" evidence="11">
    <location>
        <begin position="17"/>
        <end position="39"/>
    </location>
</feature>
<feature type="transmembrane region" description="Helical" evidence="11">
    <location>
        <begin position="448"/>
        <end position="465"/>
    </location>
</feature>
<evidence type="ECO:0000256" key="6">
    <source>
        <dbReference type="ARBA" id="ARBA00022893"/>
    </source>
</evidence>
<evidence type="ECO:0000256" key="2">
    <source>
        <dbReference type="ARBA" id="ARBA00014411"/>
    </source>
</evidence>
<feature type="transmembrane region" description="Helical" evidence="11">
    <location>
        <begin position="51"/>
        <end position="71"/>
    </location>
</feature>
<keyword evidence="5 11" id="KW-0812">Transmembrane</keyword>
<evidence type="ECO:0000256" key="10">
    <source>
        <dbReference type="ARBA" id="ARBA00023170"/>
    </source>
</evidence>